<accession>A0ABV6RUE3</accession>
<evidence type="ECO:0000313" key="5">
    <source>
        <dbReference type="Proteomes" id="UP001589896"/>
    </source>
</evidence>
<proteinExistence type="inferred from homology"/>
<dbReference type="PANTHER" id="PTHR43673:SF10">
    <property type="entry name" value="NADH DEHYDROGENASE_NAD(P)H NITROREDUCTASE XCC3605-RELATED"/>
    <property type="match status" value="1"/>
</dbReference>
<name>A0ABV6RUE3_9GAMM</name>
<dbReference type="RefSeq" id="WP_386672494.1">
    <property type="nucleotide sequence ID" value="NZ_JBHLTG010000006.1"/>
</dbReference>
<dbReference type="InterPro" id="IPR029479">
    <property type="entry name" value="Nitroreductase"/>
</dbReference>
<evidence type="ECO:0000313" key="4">
    <source>
        <dbReference type="EMBL" id="MFC0680602.1"/>
    </source>
</evidence>
<feature type="domain" description="Nitroreductase" evidence="3">
    <location>
        <begin position="7"/>
        <end position="174"/>
    </location>
</feature>
<keyword evidence="2" id="KW-0560">Oxidoreductase</keyword>
<dbReference type="Proteomes" id="UP001589896">
    <property type="component" value="Unassembled WGS sequence"/>
</dbReference>
<keyword evidence="5" id="KW-1185">Reference proteome</keyword>
<dbReference type="CDD" id="cd02062">
    <property type="entry name" value="Nitro_FMN_reductase"/>
    <property type="match status" value="1"/>
</dbReference>
<gene>
    <name evidence="4" type="ORF">ACFFGH_22460</name>
</gene>
<dbReference type="SUPFAM" id="SSF55469">
    <property type="entry name" value="FMN-dependent nitroreductase-like"/>
    <property type="match status" value="1"/>
</dbReference>
<comment type="similarity">
    <text evidence="1">Belongs to the nitroreductase family.</text>
</comment>
<evidence type="ECO:0000256" key="2">
    <source>
        <dbReference type="ARBA" id="ARBA00023002"/>
    </source>
</evidence>
<dbReference type="InterPro" id="IPR000415">
    <property type="entry name" value="Nitroreductase-like"/>
</dbReference>
<dbReference type="Pfam" id="PF00881">
    <property type="entry name" value="Nitroreductase"/>
    <property type="match status" value="1"/>
</dbReference>
<dbReference type="EMBL" id="JBHLTG010000006">
    <property type="protein sequence ID" value="MFC0680602.1"/>
    <property type="molecule type" value="Genomic_DNA"/>
</dbReference>
<reference evidence="4 5" key="1">
    <citation type="submission" date="2024-09" db="EMBL/GenBank/DDBJ databases">
        <authorList>
            <person name="Sun Q."/>
            <person name="Mori K."/>
        </authorList>
    </citation>
    <scope>NUCLEOTIDE SEQUENCE [LARGE SCALE GENOMIC DNA]</scope>
    <source>
        <strain evidence="4 5">KCTC 23076</strain>
    </source>
</reference>
<evidence type="ECO:0000259" key="3">
    <source>
        <dbReference type="Pfam" id="PF00881"/>
    </source>
</evidence>
<evidence type="ECO:0000256" key="1">
    <source>
        <dbReference type="ARBA" id="ARBA00007118"/>
    </source>
</evidence>
<sequence length="204" mass="22312">MEFGEVVRKRRMVRRYSSAPVDGTSVDRLLRNAVRAPSAGHTQGWAFLVLEQRADVDLFWEAATPPSRAAEPDPWLRGMRSAPVVIVPLSSKGAYLDRYAEADKGWTDRDETRWPVPYWHVDAGMASLLILLTSVDEGLGACFFGIPEGRVAALRAAFGVPSQYTPVGAITVGHADGAGQVRGSAATRKRRLADDVIHRGRWSG</sequence>
<protein>
    <submittedName>
        <fullName evidence="4">Nitroreductase family protein</fullName>
    </submittedName>
</protein>
<dbReference type="Gene3D" id="3.40.109.10">
    <property type="entry name" value="NADH Oxidase"/>
    <property type="match status" value="1"/>
</dbReference>
<dbReference type="PANTHER" id="PTHR43673">
    <property type="entry name" value="NAD(P)H NITROREDUCTASE YDGI-RELATED"/>
    <property type="match status" value="1"/>
</dbReference>
<comment type="caution">
    <text evidence="4">The sequence shown here is derived from an EMBL/GenBank/DDBJ whole genome shotgun (WGS) entry which is preliminary data.</text>
</comment>
<organism evidence="4 5">
    <name type="scientific">Lysobacter korlensis</name>
    <dbReference type="NCBI Taxonomy" id="553636"/>
    <lineage>
        <taxon>Bacteria</taxon>
        <taxon>Pseudomonadati</taxon>
        <taxon>Pseudomonadota</taxon>
        <taxon>Gammaproteobacteria</taxon>
        <taxon>Lysobacterales</taxon>
        <taxon>Lysobacteraceae</taxon>
        <taxon>Lysobacter</taxon>
    </lineage>
</organism>